<dbReference type="Pfam" id="PF12802">
    <property type="entry name" value="MarR_2"/>
    <property type="match status" value="1"/>
</dbReference>
<dbReference type="PANTHER" id="PTHR33164">
    <property type="entry name" value="TRANSCRIPTIONAL REGULATOR, MARR FAMILY"/>
    <property type="match status" value="1"/>
</dbReference>
<dbReference type="RefSeq" id="WP_386432160.1">
    <property type="nucleotide sequence ID" value="NZ_JBHSBB010000014.1"/>
</dbReference>
<evidence type="ECO:0000313" key="5">
    <source>
        <dbReference type="EMBL" id="MFC4034287.1"/>
    </source>
</evidence>
<organism evidence="5 6">
    <name type="scientific">Streptomyces polygonati</name>
    <dbReference type="NCBI Taxonomy" id="1617087"/>
    <lineage>
        <taxon>Bacteria</taxon>
        <taxon>Bacillati</taxon>
        <taxon>Actinomycetota</taxon>
        <taxon>Actinomycetes</taxon>
        <taxon>Kitasatosporales</taxon>
        <taxon>Streptomycetaceae</taxon>
        <taxon>Streptomyces</taxon>
    </lineage>
</organism>
<evidence type="ECO:0000259" key="4">
    <source>
        <dbReference type="PROSITE" id="PS50995"/>
    </source>
</evidence>
<dbReference type="SMART" id="SM00347">
    <property type="entry name" value="HTH_MARR"/>
    <property type="match status" value="1"/>
</dbReference>
<dbReference type="InterPro" id="IPR039422">
    <property type="entry name" value="MarR/SlyA-like"/>
</dbReference>
<evidence type="ECO:0000256" key="3">
    <source>
        <dbReference type="ARBA" id="ARBA00023163"/>
    </source>
</evidence>
<protein>
    <submittedName>
        <fullName evidence="5">MarR family winged helix-turn-helix transcriptional regulator</fullName>
    </submittedName>
</protein>
<dbReference type="InterPro" id="IPR036390">
    <property type="entry name" value="WH_DNA-bd_sf"/>
</dbReference>
<dbReference type="EMBL" id="JBHSBB010000014">
    <property type="protein sequence ID" value="MFC4034287.1"/>
    <property type="molecule type" value="Genomic_DNA"/>
</dbReference>
<dbReference type="PANTHER" id="PTHR33164:SF64">
    <property type="entry name" value="TRANSCRIPTIONAL REGULATOR SLYA"/>
    <property type="match status" value="1"/>
</dbReference>
<sequence length="161" mass="17426">MPTEPSHQRPPEPPYDLAHLLSHAERRLVRRLAAVLAAEGCAVEQWRVLSAVADGAGHPMTEIAEYALLPAPSLTKLVDRMVADNLVYRRPDPGDRRRVLLHLAARGRILHQRAAHRVAEDQAALRAALPADPDDLARALAGLADALDSPAAPAASRRPAH</sequence>
<name>A0ABV8HT24_9ACTN</name>
<comment type="caution">
    <text evidence="5">The sequence shown here is derived from an EMBL/GenBank/DDBJ whole genome shotgun (WGS) entry which is preliminary data.</text>
</comment>
<accession>A0ABV8HT24</accession>
<dbReference type="SUPFAM" id="SSF46785">
    <property type="entry name" value="Winged helix' DNA-binding domain"/>
    <property type="match status" value="1"/>
</dbReference>
<proteinExistence type="predicted"/>
<evidence type="ECO:0000256" key="1">
    <source>
        <dbReference type="ARBA" id="ARBA00023015"/>
    </source>
</evidence>
<dbReference type="PROSITE" id="PS50995">
    <property type="entry name" value="HTH_MARR_2"/>
    <property type="match status" value="1"/>
</dbReference>
<dbReference type="Gene3D" id="1.10.10.10">
    <property type="entry name" value="Winged helix-like DNA-binding domain superfamily/Winged helix DNA-binding domain"/>
    <property type="match status" value="1"/>
</dbReference>
<dbReference type="Proteomes" id="UP001595765">
    <property type="component" value="Unassembled WGS sequence"/>
</dbReference>
<reference evidence="6" key="1">
    <citation type="journal article" date="2019" name="Int. J. Syst. Evol. Microbiol.">
        <title>The Global Catalogue of Microorganisms (GCM) 10K type strain sequencing project: providing services to taxonomists for standard genome sequencing and annotation.</title>
        <authorList>
            <consortium name="The Broad Institute Genomics Platform"/>
            <consortium name="The Broad Institute Genome Sequencing Center for Infectious Disease"/>
            <person name="Wu L."/>
            <person name="Ma J."/>
        </authorList>
    </citation>
    <scope>NUCLEOTIDE SEQUENCE [LARGE SCALE GENOMIC DNA]</scope>
    <source>
        <strain evidence="6">CGMCC 4.7237</strain>
    </source>
</reference>
<keyword evidence="2" id="KW-0238">DNA-binding</keyword>
<gene>
    <name evidence="5" type="ORF">ACFO3J_22820</name>
</gene>
<evidence type="ECO:0000313" key="6">
    <source>
        <dbReference type="Proteomes" id="UP001595765"/>
    </source>
</evidence>
<keyword evidence="6" id="KW-1185">Reference proteome</keyword>
<keyword evidence="3" id="KW-0804">Transcription</keyword>
<evidence type="ECO:0000256" key="2">
    <source>
        <dbReference type="ARBA" id="ARBA00023125"/>
    </source>
</evidence>
<keyword evidence="1" id="KW-0805">Transcription regulation</keyword>
<dbReference type="InterPro" id="IPR000835">
    <property type="entry name" value="HTH_MarR-typ"/>
</dbReference>
<dbReference type="InterPro" id="IPR036388">
    <property type="entry name" value="WH-like_DNA-bd_sf"/>
</dbReference>
<feature type="domain" description="HTH marR-type" evidence="4">
    <location>
        <begin position="14"/>
        <end position="149"/>
    </location>
</feature>